<dbReference type="Pfam" id="PF00892">
    <property type="entry name" value="EamA"/>
    <property type="match status" value="2"/>
</dbReference>
<feature type="transmembrane region" description="Helical" evidence="6">
    <location>
        <begin position="56"/>
        <end position="78"/>
    </location>
</feature>
<protein>
    <recommendedName>
        <fullName evidence="7">EamA domain-containing protein</fullName>
    </recommendedName>
</protein>
<feature type="transmembrane region" description="Helical" evidence="6">
    <location>
        <begin position="253"/>
        <end position="273"/>
    </location>
</feature>
<feature type="transmembrane region" description="Helical" evidence="6">
    <location>
        <begin position="184"/>
        <end position="202"/>
    </location>
</feature>
<dbReference type="EMBL" id="ML119802">
    <property type="protein sequence ID" value="RPA74040.1"/>
    <property type="molecule type" value="Genomic_DNA"/>
</dbReference>
<reference evidence="8 9" key="1">
    <citation type="journal article" date="2018" name="Nat. Ecol. Evol.">
        <title>Pezizomycetes genomes reveal the molecular basis of ectomycorrhizal truffle lifestyle.</title>
        <authorList>
            <person name="Murat C."/>
            <person name="Payen T."/>
            <person name="Noel B."/>
            <person name="Kuo A."/>
            <person name="Morin E."/>
            <person name="Chen J."/>
            <person name="Kohler A."/>
            <person name="Krizsan K."/>
            <person name="Balestrini R."/>
            <person name="Da Silva C."/>
            <person name="Montanini B."/>
            <person name="Hainaut M."/>
            <person name="Levati E."/>
            <person name="Barry K.W."/>
            <person name="Belfiori B."/>
            <person name="Cichocki N."/>
            <person name="Clum A."/>
            <person name="Dockter R.B."/>
            <person name="Fauchery L."/>
            <person name="Guy J."/>
            <person name="Iotti M."/>
            <person name="Le Tacon F."/>
            <person name="Lindquist E.A."/>
            <person name="Lipzen A."/>
            <person name="Malagnac F."/>
            <person name="Mello A."/>
            <person name="Molinier V."/>
            <person name="Miyauchi S."/>
            <person name="Poulain J."/>
            <person name="Riccioni C."/>
            <person name="Rubini A."/>
            <person name="Sitrit Y."/>
            <person name="Splivallo R."/>
            <person name="Traeger S."/>
            <person name="Wang M."/>
            <person name="Zifcakova L."/>
            <person name="Wipf D."/>
            <person name="Zambonelli A."/>
            <person name="Paolocci F."/>
            <person name="Nowrousian M."/>
            <person name="Ottonello S."/>
            <person name="Baldrian P."/>
            <person name="Spatafora J.W."/>
            <person name="Henrissat B."/>
            <person name="Nagy L.G."/>
            <person name="Aury J.M."/>
            <person name="Wincker P."/>
            <person name="Grigoriev I.V."/>
            <person name="Bonfante P."/>
            <person name="Martin F.M."/>
        </authorList>
    </citation>
    <scope>NUCLEOTIDE SEQUENCE [LARGE SCALE GENOMIC DNA]</scope>
    <source>
        <strain evidence="8 9">RN42</strain>
    </source>
</reference>
<dbReference type="InterPro" id="IPR037185">
    <property type="entry name" value="EmrE-like"/>
</dbReference>
<dbReference type="OrthoDB" id="306876at2759"/>
<keyword evidence="3 6" id="KW-1133">Transmembrane helix</keyword>
<evidence type="ECO:0000256" key="4">
    <source>
        <dbReference type="ARBA" id="ARBA00023136"/>
    </source>
</evidence>
<dbReference type="PANTHER" id="PTHR22911:SF6">
    <property type="entry name" value="SOLUTE CARRIER FAMILY 35 MEMBER G1"/>
    <property type="match status" value="1"/>
</dbReference>
<keyword evidence="4 6" id="KW-0472">Membrane</keyword>
<name>A0A3N4HQG9_ASCIM</name>
<feature type="compositionally biased region" description="Polar residues" evidence="5">
    <location>
        <begin position="1"/>
        <end position="10"/>
    </location>
</feature>
<feature type="transmembrane region" description="Helical" evidence="6">
    <location>
        <begin position="222"/>
        <end position="241"/>
    </location>
</feature>
<dbReference type="SUPFAM" id="SSF103481">
    <property type="entry name" value="Multidrug resistance efflux transporter EmrE"/>
    <property type="match status" value="2"/>
</dbReference>
<feature type="domain" description="EamA" evidence="7">
    <location>
        <begin position="56"/>
        <end position="198"/>
    </location>
</feature>
<feature type="domain" description="EamA" evidence="7">
    <location>
        <begin position="223"/>
        <end position="355"/>
    </location>
</feature>
<dbReference type="Proteomes" id="UP000275078">
    <property type="component" value="Unassembled WGS sequence"/>
</dbReference>
<dbReference type="PANTHER" id="PTHR22911">
    <property type="entry name" value="ACYL-MALONYL CONDENSING ENZYME-RELATED"/>
    <property type="match status" value="1"/>
</dbReference>
<feature type="transmembrane region" description="Helical" evidence="6">
    <location>
        <begin position="128"/>
        <end position="146"/>
    </location>
</feature>
<proteinExistence type="predicted"/>
<dbReference type="InterPro" id="IPR000620">
    <property type="entry name" value="EamA_dom"/>
</dbReference>
<feature type="transmembrane region" description="Helical" evidence="6">
    <location>
        <begin position="316"/>
        <end position="335"/>
    </location>
</feature>
<gene>
    <name evidence="8" type="ORF">BJ508DRAFT_418792</name>
</gene>
<evidence type="ECO:0000313" key="9">
    <source>
        <dbReference type="Proteomes" id="UP000275078"/>
    </source>
</evidence>
<feature type="region of interest" description="Disordered" evidence="5">
    <location>
        <begin position="1"/>
        <end position="40"/>
    </location>
</feature>
<evidence type="ECO:0000256" key="5">
    <source>
        <dbReference type="SAM" id="MobiDB-lite"/>
    </source>
</evidence>
<sequence length="401" mass="43381">MANPTQQANYGTVPSTGPSTTSPPQDDDFFIPRNPRTRPMPASRFQRIKTFSKQNYGILILVLAQFFASLMALIARYLSISLPPGQNFNSLHICFVRMSITALMSYVWMWKAGVPHAPFGPKGVRGLLCFRALAGFTGLVSLYYSLKYLPLPDSTVIVFLTPLLVSLLCSVVPSLSEPFTAPEAIGGILSLFGVVLIARPTFLFGTPSHTDPGNVTPQQRAIAVVVSVVGVFGAASAYTLIRWIGKRAHPLISVTYFSSFTAVLSAVGLLAIPSAGGFKLPQGRLQWELMIGIGLCGFLFQYLLTKGMQVTKGGRAASIIYTQEIYALLFEWLVWGNLPTVLSACGGALILSGVVGAEIWKKQGNEEDVKKDNVQAIFVEEGGEASQGEGREPLLPTTRQD</sequence>
<feature type="transmembrane region" description="Helical" evidence="6">
    <location>
        <begin position="90"/>
        <end position="108"/>
    </location>
</feature>
<keyword evidence="2 6" id="KW-0812">Transmembrane</keyword>
<dbReference type="AlphaFoldDB" id="A0A3N4HQG9"/>
<feature type="transmembrane region" description="Helical" evidence="6">
    <location>
        <begin position="152"/>
        <end position="172"/>
    </location>
</feature>
<feature type="region of interest" description="Disordered" evidence="5">
    <location>
        <begin position="381"/>
        <end position="401"/>
    </location>
</feature>
<accession>A0A3N4HQG9</accession>
<evidence type="ECO:0000256" key="3">
    <source>
        <dbReference type="ARBA" id="ARBA00022989"/>
    </source>
</evidence>
<evidence type="ECO:0000256" key="2">
    <source>
        <dbReference type="ARBA" id="ARBA00022692"/>
    </source>
</evidence>
<comment type="subcellular location">
    <subcellularLocation>
        <location evidence="1">Membrane</location>
        <topology evidence="1">Multi-pass membrane protein</topology>
    </subcellularLocation>
</comment>
<feature type="compositionally biased region" description="Low complexity" evidence="5">
    <location>
        <begin position="11"/>
        <end position="24"/>
    </location>
</feature>
<keyword evidence="9" id="KW-1185">Reference proteome</keyword>
<organism evidence="8 9">
    <name type="scientific">Ascobolus immersus RN42</name>
    <dbReference type="NCBI Taxonomy" id="1160509"/>
    <lineage>
        <taxon>Eukaryota</taxon>
        <taxon>Fungi</taxon>
        <taxon>Dikarya</taxon>
        <taxon>Ascomycota</taxon>
        <taxon>Pezizomycotina</taxon>
        <taxon>Pezizomycetes</taxon>
        <taxon>Pezizales</taxon>
        <taxon>Ascobolaceae</taxon>
        <taxon>Ascobolus</taxon>
    </lineage>
</organism>
<evidence type="ECO:0000256" key="1">
    <source>
        <dbReference type="ARBA" id="ARBA00004141"/>
    </source>
</evidence>
<evidence type="ECO:0000256" key="6">
    <source>
        <dbReference type="SAM" id="Phobius"/>
    </source>
</evidence>
<evidence type="ECO:0000313" key="8">
    <source>
        <dbReference type="EMBL" id="RPA74040.1"/>
    </source>
</evidence>
<feature type="transmembrane region" description="Helical" evidence="6">
    <location>
        <begin position="341"/>
        <end position="360"/>
    </location>
</feature>
<dbReference type="STRING" id="1160509.A0A3N4HQG9"/>
<dbReference type="GO" id="GO:0016020">
    <property type="term" value="C:membrane"/>
    <property type="evidence" value="ECO:0007669"/>
    <property type="project" value="UniProtKB-SubCell"/>
</dbReference>
<feature type="transmembrane region" description="Helical" evidence="6">
    <location>
        <begin position="285"/>
        <end position="304"/>
    </location>
</feature>
<evidence type="ECO:0000259" key="7">
    <source>
        <dbReference type="Pfam" id="PF00892"/>
    </source>
</evidence>